<evidence type="ECO:0000313" key="7">
    <source>
        <dbReference type="EMBL" id="KAG7353096.1"/>
    </source>
</evidence>
<feature type="region of interest" description="Disordered" evidence="4">
    <location>
        <begin position="1"/>
        <end position="92"/>
    </location>
</feature>
<dbReference type="InterPro" id="IPR028941">
    <property type="entry name" value="WHIM2_dom"/>
</dbReference>
<protein>
    <submittedName>
        <fullName evidence="7">Linker histone H1 and H5 family protein</fullName>
    </submittedName>
</protein>
<reference evidence="7" key="1">
    <citation type="journal article" date="2021" name="Sci. Rep.">
        <title>Diploid genomic architecture of Nitzschia inconspicua, an elite biomass production diatom.</title>
        <authorList>
            <person name="Oliver A."/>
            <person name="Podell S."/>
            <person name="Pinowska A."/>
            <person name="Traller J.C."/>
            <person name="Smith S.R."/>
            <person name="McClure R."/>
            <person name="Beliaev A."/>
            <person name="Bohutskyi P."/>
            <person name="Hill E.A."/>
            <person name="Rabines A."/>
            <person name="Zheng H."/>
            <person name="Allen L.Z."/>
            <person name="Kuo A."/>
            <person name="Grigoriev I.V."/>
            <person name="Allen A.E."/>
            <person name="Hazlebeck D."/>
            <person name="Allen E.E."/>
        </authorList>
    </citation>
    <scope>NUCLEOTIDE SEQUENCE</scope>
    <source>
        <strain evidence="7">Hildebrandi</strain>
    </source>
</reference>
<gene>
    <name evidence="7" type="ORF">IV203_009144</name>
</gene>
<name>A0A9K3PND3_9STRA</name>
<dbReference type="PROSITE" id="PS51504">
    <property type="entry name" value="H15"/>
    <property type="match status" value="1"/>
</dbReference>
<comment type="caution">
    <text evidence="7">The sequence shown here is derived from an EMBL/GenBank/DDBJ whole genome shotgun (WGS) entry which is preliminary data.</text>
</comment>
<dbReference type="GO" id="GO:0003677">
    <property type="term" value="F:DNA binding"/>
    <property type="evidence" value="ECO:0007669"/>
    <property type="project" value="InterPro"/>
</dbReference>
<keyword evidence="8" id="KW-1185">Reference proteome</keyword>
<dbReference type="Pfam" id="PF15613">
    <property type="entry name" value="WSD"/>
    <property type="match status" value="1"/>
</dbReference>
<evidence type="ECO:0000256" key="2">
    <source>
        <dbReference type="ARBA" id="ARBA00023242"/>
    </source>
</evidence>
<feature type="compositionally biased region" description="Basic and acidic residues" evidence="4">
    <location>
        <begin position="707"/>
        <end position="738"/>
    </location>
</feature>
<accession>A0A9K3PND3</accession>
<sequence>MASLSVAVADDDERMAESPPTAVETNDDDDEEEDEDEPNQDEQTEDDDDDDSEEAAETPAKSPSSAQKKAPSKNPSSAASTKSSSKSPSSASIPFTQLVQDAIINMKDRTGSSQIAIQKWILGNHPEIDLQKLKQRLLVTLKNGLKTKRLIKVKASYKINPAFQRKKTEKTKKKKAAKVAAEKKKIVSKVDLAAIKEKERKEKAEKLRQERIRKRKFPMDDLKLIEEDKELKIVKKLPARPTLDLAMPHFPSACRTDSTKSGLLDDVLLVYHFFRGDLGWGRLPGQKAVVAPFTLEQWMQCVEQVMKGWAKKARMLPPLMTHLFVVSLQYLVPAKLQSALTPASWSEVLLLYMDAMERYYTTDASKEPNTIASLGIDTSYLFYASDEPKEEAALEGPDPLAPYLSGIRQKAHSKLEMQDPWTLSAEELLSLLTALVDDVLASSMECSDDLDVRNDEIYELLKTKRAADSNLRKLQTARNKELADEKKDRKSNGEDELATRSNVKMTKISEAKLEKARKEQQKATDAYEKYSRGKRIRTEPIGMDRNFHEVYHSWNDPERVFVLQRNKTIPPTESFALPDSTVYRMTWHSIDKKSTLDKYIESLDVRGKRESGLHDALMPVRKLVHDDIKEMNEKKSKLKEKMDLHNKLEMARKSYETGRKSGRLAAQSEQELIDLQNEIDQMEESIANGNVTAEYDIEAATGLNMLREFDNEEKSNRRASRRETQKKQKEEEEASVEKIRCSQLWPTGAIDGSGMVGTIVEQLLKLEERMECLVSLESGDRTSWRLGLEKAVESWNEGTIPNLAVDSTNSSTVMSPDGSAKSGAPKSSSASSWQILSMIKTPLLELESRIFEVSGLKMAAKDADDADDNMSTSPEDEEEQIKDAWKKIIHRLKRLPAKASSKIRTGVIDAIAAARKAHNTEVVAQLRLALVDYHPDAAGACKSAALEVLAAHGDYNDQDDEDEEVEEDDDMQDDLTDDKLENKESGISSVLCAEAVILNSSLDGQEDAGRNDWITAVKRTKTISKMAALVSAFVAKASDVLEKIEGESIALQDALEAWDKSNSLRKKKSLNSVRDPSEVWANVKFSDDFCLVKVEDFPWWPARKCAPKDENLASRLEAADRVLVALIGESGSLRLVKTQNIVPFSETLPEDENLTNHTREIRNQLEDCMAMARRIVRGKKKKNGSSKKAG</sequence>
<reference evidence="7" key="2">
    <citation type="submission" date="2021-04" db="EMBL/GenBank/DDBJ databases">
        <authorList>
            <person name="Podell S."/>
        </authorList>
    </citation>
    <scope>NUCLEOTIDE SEQUENCE</scope>
    <source>
        <strain evidence="7">Hildebrandi</strain>
    </source>
</reference>
<feature type="domain" description="PWWP" evidence="5">
    <location>
        <begin position="1086"/>
        <end position="1147"/>
    </location>
</feature>
<dbReference type="GO" id="GO:0000786">
    <property type="term" value="C:nucleosome"/>
    <property type="evidence" value="ECO:0007669"/>
    <property type="project" value="InterPro"/>
</dbReference>
<dbReference type="OrthoDB" id="1110759at2759"/>
<feature type="domain" description="H15" evidence="6">
    <location>
        <begin position="91"/>
        <end position="161"/>
    </location>
</feature>
<feature type="compositionally biased region" description="Acidic residues" evidence="4">
    <location>
        <begin position="25"/>
        <end position="56"/>
    </location>
</feature>
<dbReference type="Pfam" id="PF00855">
    <property type="entry name" value="PWWP"/>
    <property type="match status" value="1"/>
</dbReference>
<dbReference type="CDD" id="cd05162">
    <property type="entry name" value="PWWP"/>
    <property type="match status" value="1"/>
</dbReference>
<evidence type="ECO:0000256" key="4">
    <source>
        <dbReference type="SAM" id="MobiDB-lite"/>
    </source>
</evidence>
<feature type="compositionally biased region" description="Low complexity" evidence="4">
    <location>
        <begin position="818"/>
        <end position="828"/>
    </location>
</feature>
<evidence type="ECO:0000259" key="5">
    <source>
        <dbReference type="PROSITE" id="PS50812"/>
    </source>
</evidence>
<evidence type="ECO:0000259" key="6">
    <source>
        <dbReference type="PROSITE" id="PS51504"/>
    </source>
</evidence>
<dbReference type="GO" id="GO:0006334">
    <property type="term" value="P:nucleosome assembly"/>
    <property type="evidence" value="ECO:0007669"/>
    <property type="project" value="InterPro"/>
</dbReference>
<dbReference type="SMART" id="SM00526">
    <property type="entry name" value="H15"/>
    <property type="match status" value="1"/>
</dbReference>
<feature type="region of interest" description="Disordered" evidence="4">
    <location>
        <begin position="706"/>
        <end position="738"/>
    </location>
</feature>
<organism evidence="7 8">
    <name type="scientific">Nitzschia inconspicua</name>
    <dbReference type="NCBI Taxonomy" id="303405"/>
    <lineage>
        <taxon>Eukaryota</taxon>
        <taxon>Sar</taxon>
        <taxon>Stramenopiles</taxon>
        <taxon>Ochrophyta</taxon>
        <taxon>Bacillariophyta</taxon>
        <taxon>Bacillariophyceae</taxon>
        <taxon>Bacillariophycidae</taxon>
        <taxon>Bacillariales</taxon>
        <taxon>Bacillariaceae</taxon>
        <taxon>Nitzschia</taxon>
    </lineage>
</organism>
<dbReference type="EMBL" id="JAGRRH010000017">
    <property type="protein sequence ID" value="KAG7353096.1"/>
    <property type="molecule type" value="Genomic_DNA"/>
</dbReference>
<feature type="region of interest" description="Disordered" evidence="4">
    <location>
        <begin position="478"/>
        <end position="503"/>
    </location>
</feature>
<dbReference type="PROSITE" id="PS50812">
    <property type="entry name" value="PWWP"/>
    <property type="match status" value="1"/>
</dbReference>
<feature type="region of interest" description="Disordered" evidence="4">
    <location>
        <begin position="807"/>
        <end position="828"/>
    </location>
</feature>
<dbReference type="GO" id="GO:0005634">
    <property type="term" value="C:nucleus"/>
    <property type="evidence" value="ECO:0007669"/>
    <property type="project" value="UniProtKB-SubCell"/>
</dbReference>
<evidence type="ECO:0000256" key="3">
    <source>
        <dbReference type="SAM" id="Coils"/>
    </source>
</evidence>
<dbReference type="AlphaFoldDB" id="A0A9K3PND3"/>
<feature type="compositionally biased region" description="Basic and acidic residues" evidence="4">
    <location>
        <begin position="478"/>
        <end position="493"/>
    </location>
</feature>
<keyword evidence="3" id="KW-0175">Coiled coil</keyword>
<dbReference type="CDD" id="cd00073">
    <property type="entry name" value="H15"/>
    <property type="match status" value="1"/>
</dbReference>
<dbReference type="Proteomes" id="UP000693970">
    <property type="component" value="Unassembled WGS sequence"/>
</dbReference>
<dbReference type="Pfam" id="PF00538">
    <property type="entry name" value="Linker_histone"/>
    <property type="match status" value="1"/>
</dbReference>
<dbReference type="InterPro" id="IPR000313">
    <property type="entry name" value="PWWP_dom"/>
</dbReference>
<proteinExistence type="predicted"/>
<evidence type="ECO:0000256" key="1">
    <source>
        <dbReference type="ARBA" id="ARBA00004123"/>
    </source>
</evidence>
<feature type="compositionally biased region" description="Low complexity" evidence="4">
    <location>
        <begin position="57"/>
        <end position="92"/>
    </location>
</feature>
<comment type="subcellular location">
    <subcellularLocation>
        <location evidence="1">Nucleus</location>
    </subcellularLocation>
</comment>
<dbReference type="InterPro" id="IPR005818">
    <property type="entry name" value="Histone_H1/H5_H15"/>
</dbReference>
<keyword evidence="2" id="KW-0539">Nucleus</keyword>
<feature type="coiled-coil region" evidence="3">
    <location>
        <begin position="621"/>
        <end position="692"/>
    </location>
</feature>
<evidence type="ECO:0000313" key="8">
    <source>
        <dbReference type="Proteomes" id="UP000693970"/>
    </source>
</evidence>